<accession>A0ABR7THH7</accession>
<dbReference type="InterPro" id="IPR012944">
    <property type="entry name" value="SusD_RagB_dom"/>
</dbReference>
<keyword evidence="9" id="KW-1185">Reference proteome</keyword>
<organism evidence="8 9">
    <name type="scientific">Chitinophaga qingshengii</name>
    <dbReference type="NCBI Taxonomy" id="1569794"/>
    <lineage>
        <taxon>Bacteria</taxon>
        <taxon>Pseudomonadati</taxon>
        <taxon>Bacteroidota</taxon>
        <taxon>Chitinophagia</taxon>
        <taxon>Chitinophagales</taxon>
        <taxon>Chitinophagaceae</taxon>
        <taxon>Chitinophaga</taxon>
    </lineage>
</organism>
<dbReference type="CDD" id="cd08977">
    <property type="entry name" value="SusD"/>
    <property type="match status" value="1"/>
</dbReference>
<comment type="similarity">
    <text evidence="2">Belongs to the SusD family.</text>
</comment>
<comment type="caution">
    <text evidence="8">The sequence shown here is derived from an EMBL/GenBank/DDBJ whole genome shotgun (WGS) entry which is preliminary data.</text>
</comment>
<comment type="subcellular location">
    <subcellularLocation>
        <location evidence="1">Cell outer membrane</location>
    </subcellularLocation>
</comment>
<dbReference type="RefSeq" id="WP_188086104.1">
    <property type="nucleotide sequence ID" value="NZ_JACVFC010000001.1"/>
</dbReference>
<dbReference type="InterPro" id="IPR033985">
    <property type="entry name" value="SusD-like_N"/>
</dbReference>
<evidence type="ECO:0000256" key="4">
    <source>
        <dbReference type="ARBA" id="ARBA00023136"/>
    </source>
</evidence>
<evidence type="ECO:0000256" key="5">
    <source>
        <dbReference type="ARBA" id="ARBA00023237"/>
    </source>
</evidence>
<sequence length="520" mass="58679">MKRSAYILLLAVALGSCKKSFLDQDPYGGTIQSSTYYSTLDEARSATLATYAYIDYNDWWQTQWWRQVSGEAASDNEWMGLNGGQPTAVQATHYTLNPENDRLEAQWIMIYKSIYQFNATIEGVQKAPIDETAKQQLLGELKFLRAFSYFDLVRNWGGVPLITKTLGPKDNTYERASAKEVYDFVRQDLNSAIGVLPNKAQYSSTDKFRVSKGAAQALLAKVDLYTENWAEAQTVAAQVINGGDYTLETAFGDIWKGSNFNGKESIFEIQYQYLTQYPNLGNIFPVASMAGTEGGWGYFTPTSDLENAYRDQGDSIRLNWTIMRHNFPVVGDPANPSFNANPAQSKSARFNRKIYIPRGERTPNNRYSKDHIYLRLADVYLMHAEASAMLQQSGPALASLEKVRSRVNLPTDHTLTGWALIRAVRNERRLELALEGDRLYDIRRWKDEGGQPVINSIFGPNGSFVKYNTQVSKDPYETTNLNEPQDKGAKFRAGTHNLWPIPTKEIIASEGRIKQNPGYN</sequence>
<name>A0ABR7THH7_9BACT</name>
<dbReference type="Proteomes" id="UP000659124">
    <property type="component" value="Unassembled WGS sequence"/>
</dbReference>
<evidence type="ECO:0000256" key="3">
    <source>
        <dbReference type="ARBA" id="ARBA00022729"/>
    </source>
</evidence>
<protein>
    <submittedName>
        <fullName evidence="8">RagB/SusD family nutrient uptake outer membrane protein</fullName>
    </submittedName>
</protein>
<dbReference type="PROSITE" id="PS51257">
    <property type="entry name" value="PROKAR_LIPOPROTEIN"/>
    <property type="match status" value="1"/>
</dbReference>
<proteinExistence type="inferred from homology"/>
<evidence type="ECO:0000256" key="1">
    <source>
        <dbReference type="ARBA" id="ARBA00004442"/>
    </source>
</evidence>
<gene>
    <name evidence="8" type="ORF">ICL07_01090</name>
</gene>
<reference evidence="8 9" key="1">
    <citation type="submission" date="2020-09" db="EMBL/GenBank/DDBJ databases">
        <title>Genome sequences of type strains of Chitinophaga qingshengii and Chitinophaga varians.</title>
        <authorList>
            <person name="Kittiwongwattana C."/>
        </authorList>
    </citation>
    <scope>NUCLEOTIDE SEQUENCE [LARGE SCALE GENOMIC DNA]</scope>
    <source>
        <strain evidence="8 9">JCM 30026</strain>
    </source>
</reference>
<feature type="domain" description="SusD-like N-terminal" evidence="7">
    <location>
        <begin position="89"/>
        <end position="224"/>
    </location>
</feature>
<evidence type="ECO:0000256" key="2">
    <source>
        <dbReference type="ARBA" id="ARBA00006275"/>
    </source>
</evidence>
<keyword evidence="3" id="KW-0732">Signal</keyword>
<dbReference type="InterPro" id="IPR011990">
    <property type="entry name" value="TPR-like_helical_dom_sf"/>
</dbReference>
<dbReference type="EMBL" id="JACVFC010000001">
    <property type="protein sequence ID" value="MBC9928947.1"/>
    <property type="molecule type" value="Genomic_DNA"/>
</dbReference>
<dbReference type="Pfam" id="PF14322">
    <property type="entry name" value="SusD-like_3"/>
    <property type="match status" value="1"/>
</dbReference>
<feature type="domain" description="RagB/SusD" evidence="6">
    <location>
        <begin position="263"/>
        <end position="519"/>
    </location>
</feature>
<evidence type="ECO:0000313" key="8">
    <source>
        <dbReference type="EMBL" id="MBC9928947.1"/>
    </source>
</evidence>
<evidence type="ECO:0000259" key="7">
    <source>
        <dbReference type="Pfam" id="PF14322"/>
    </source>
</evidence>
<dbReference type="Pfam" id="PF07980">
    <property type="entry name" value="SusD_RagB"/>
    <property type="match status" value="1"/>
</dbReference>
<dbReference type="SUPFAM" id="SSF48452">
    <property type="entry name" value="TPR-like"/>
    <property type="match status" value="1"/>
</dbReference>
<evidence type="ECO:0000313" key="9">
    <source>
        <dbReference type="Proteomes" id="UP000659124"/>
    </source>
</evidence>
<keyword evidence="5" id="KW-0998">Cell outer membrane</keyword>
<evidence type="ECO:0000259" key="6">
    <source>
        <dbReference type="Pfam" id="PF07980"/>
    </source>
</evidence>
<dbReference type="Gene3D" id="1.25.40.390">
    <property type="match status" value="1"/>
</dbReference>
<keyword evidence="4" id="KW-0472">Membrane</keyword>